<comment type="cofactor">
    <cofactor evidence="1">
        <name>FAD</name>
        <dbReference type="ChEBI" id="CHEBI:57692"/>
    </cofactor>
</comment>
<protein>
    <submittedName>
        <fullName evidence="5">FAD-dependent monooxygenase</fullName>
    </submittedName>
</protein>
<evidence type="ECO:0000256" key="1">
    <source>
        <dbReference type="ARBA" id="ARBA00001974"/>
    </source>
</evidence>
<dbReference type="SUPFAM" id="SSF51905">
    <property type="entry name" value="FAD/NAD(P)-binding domain"/>
    <property type="match status" value="1"/>
</dbReference>
<sequence>MLAGDAAHLTNPTNGFGLVSGILDSVVLAEALAAVVNGAADEAVLDQYAQDRRWAFSEVASPSSVETKRLVFHSTDPARREADLEVLRRKAEDPALAREHFMLGHRLRTPSVVPA</sequence>
<evidence type="ECO:0000313" key="6">
    <source>
        <dbReference type="Proteomes" id="UP001442841"/>
    </source>
</evidence>
<dbReference type="InterPro" id="IPR002938">
    <property type="entry name" value="FAD-bd"/>
</dbReference>
<dbReference type="InterPro" id="IPR050641">
    <property type="entry name" value="RIFMO-like"/>
</dbReference>
<gene>
    <name evidence="5" type="ORF">AADG42_07165</name>
</gene>
<evidence type="ECO:0000256" key="2">
    <source>
        <dbReference type="ARBA" id="ARBA00022630"/>
    </source>
</evidence>
<dbReference type="EMBL" id="CP154795">
    <property type="protein sequence ID" value="XAN09407.1"/>
    <property type="molecule type" value="Genomic_DNA"/>
</dbReference>
<dbReference type="InterPro" id="IPR036188">
    <property type="entry name" value="FAD/NAD-bd_sf"/>
</dbReference>
<organism evidence="5 6">
    <name type="scientific">Ammonicoccus fulvus</name>
    <dbReference type="NCBI Taxonomy" id="3138240"/>
    <lineage>
        <taxon>Bacteria</taxon>
        <taxon>Bacillati</taxon>
        <taxon>Actinomycetota</taxon>
        <taxon>Actinomycetes</taxon>
        <taxon>Propionibacteriales</taxon>
        <taxon>Propionibacteriaceae</taxon>
        <taxon>Ammonicoccus</taxon>
    </lineage>
</organism>
<dbReference type="PANTHER" id="PTHR43004">
    <property type="entry name" value="TRK SYSTEM POTASSIUM UPTAKE PROTEIN"/>
    <property type="match status" value="1"/>
</dbReference>
<evidence type="ECO:0000259" key="4">
    <source>
        <dbReference type="Pfam" id="PF01494"/>
    </source>
</evidence>
<proteinExistence type="predicted"/>
<dbReference type="PANTHER" id="PTHR43004:SF19">
    <property type="entry name" value="BINDING MONOOXYGENASE, PUTATIVE (JCVI)-RELATED"/>
    <property type="match status" value="1"/>
</dbReference>
<keyword evidence="3" id="KW-0274">FAD</keyword>
<evidence type="ECO:0000256" key="3">
    <source>
        <dbReference type="ARBA" id="ARBA00022827"/>
    </source>
</evidence>
<feature type="domain" description="FAD-binding" evidence="4">
    <location>
        <begin position="1"/>
        <end position="55"/>
    </location>
</feature>
<evidence type="ECO:0000313" key="5">
    <source>
        <dbReference type="EMBL" id="XAN09407.1"/>
    </source>
</evidence>
<dbReference type="GO" id="GO:0004497">
    <property type="term" value="F:monooxygenase activity"/>
    <property type="evidence" value="ECO:0007669"/>
    <property type="project" value="UniProtKB-KW"/>
</dbReference>
<keyword evidence="5" id="KW-0503">Monooxygenase</keyword>
<name>A0ABZ3FX86_9ACTN</name>
<keyword evidence="5" id="KW-0560">Oxidoreductase</keyword>
<dbReference type="RefSeq" id="WP_425310848.1">
    <property type="nucleotide sequence ID" value="NZ_CP154795.1"/>
</dbReference>
<reference evidence="5 6" key="1">
    <citation type="submission" date="2024-04" db="EMBL/GenBank/DDBJ databases">
        <title>Isolation of an actinomycete strain from pig manure.</title>
        <authorList>
            <person name="Gong T."/>
            <person name="Yu Z."/>
            <person name="An M."/>
            <person name="Wei C."/>
            <person name="Yang W."/>
            <person name="Liu L."/>
        </authorList>
    </citation>
    <scope>NUCLEOTIDE SEQUENCE [LARGE SCALE GENOMIC DNA]</scope>
    <source>
        <strain evidence="5 6">ZF39</strain>
    </source>
</reference>
<dbReference type="Proteomes" id="UP001442841">
    <property type="component" value="Chromosome"/>
</dbReference>
<keyword evidence="6" id="KW-1185">Reference proteome</keyword>
<accession>A0ABZ3FX86</accession>
<dbReference type="Pfam" id="PF01494">
    <property type="entry name" value="FAD_binding_3"/>
    <property type="match status" value="1"/>
</dbReference>
<keyword evidence="2" id="KW-0285">Flavoprotein</keyword>
<dbReference type="Gene3D" id="3.50.50.60">
    <property type="entry name" value="FAD/NAD(P)-binding domain"/>
    <property type="match status" value="1"/>
</dbReference>